<dbReference type="InterPro" id="IPR050361">
    <property type="entry name" value="MPP/UQCRC_Complex"/>
</dbReference>
<reference evidence="5" key="1">
    <citation type="submission" date="2014-05" db="EMBL/GenBank/DDBJ databases">
        <title>Complete Genome sequence of Neisseria elongata subsp. glycolytica.</title>
        <authorList>
            <person name="Veyrier F.J."/>
            <person name="Taha M.-K."/>
        </authorList>
    </citation>
    <scope>NUCLEOTIDE SEQUENCE [LARGE SCALE GENOMIC DNA]</scope>
    <source>
        <strain evidence="5">ATCC 29315</strain>
    </source>
</reference>
<dbReference type="Pfam" id="PF05193">
    <property type="entry name" value="Peptidase_M16_C"/>
    <property type="match status" value="1"/>
</dbReference>
<evidence type="ECO:0000313" key="5">
    <source>
        <dbReference type="Proteomes" id="UP000031392"/>
    </source>
</evidence>
<dbReference type="Proteomes" id="UP000031392">
    <property type="component" value="Chromosome"/>
</dbReference>
<keyword evidence="4" id="KW-0378">Hydrolase</keyword>
<keyword evidence="5" id="KW-1185">Reference proteome</keyword>
<evidence type="ECO:0000259" key="3">
    <source>
        <dbReference type="Pfam" id="PF05193"/>
    </source>
</evidence>
<dbReference type="SUPFAM" id="SSF63411">
    <property type="entry name" value="LuxS/MPP-like metallohydrolase"/>
    <property type="match status" value="2"/>
</dbReference>
<dbReference type="Pfam" id="PF00675">
    <property type="entry name" value="Peptidase_M16"/>
    <property type="match status" value="1"/>
</dbReference>
<keyword evidence="1" id="KW-0732">Signal</keyword>
<accession>A0A0B5CJV1</accession>
<feature type="domain" description="Peptidase M16 N-terminal" evidence="2">
    <location>
        <begin position="65"/>
        <end position="152"/>
    </location>
</feature>
<dbReference type="Gene3D" id="3.30.830.10">
    <property type="entry name" value="Metalloenzyme, LuxS/M16 peptidase-like"/>
    <property type="match status" value="2"/>
</dbReference>
<dbReference type="PANTHER" id="PTHR11851">
    <property type="entry name" value="METALLOPROTEASE"/>
    <property type="match status" value="1"/>
</dbReference>
<reference evidence="4 5" key="2">
    <citation type="journal article" date="2015" name="PLoS Genet.">
        <title>Common Cell Shape Evolution of Two Nasopharyngeal Pathogens.</title>
        <authorList>
            <person name="Veyrier F.J."/>
            <person name="Biais N."/>
            <person name="Morales P."/>
            <person name="Belkacem N."/>
            <person name="Guilhen C."/>
            <person name="Ranjeva S."/>
            <person name="Sismeiro O."/>
            <person name="Pehau-Arnaudet G."/>
            <person name="Rocha E.P."/>
            <person name="Werts C."/>
            <person name="Taha M.K."/>
            <person name="Boneca I.G."/>
        </authorList>
    </citation>
    <scope>NUCLEOTIDE SEQUENCE [LARGE SCALE GENOMIC DNA]</scope>
    <source>
        <strain evidence="4 5">ATCC 29315</strain>
    </source>
</reference>
<gene>
    <name evidence="4" type="ORF">NELON_01275</name>
</gene>
<dbReference type="InterPro" id="IPR011765">
    <property type="entry name" value="Pept_M16_N"/>
</dbReference>
<dbReference type="GO" id="GO:0006508">
    <property type="term" value="P:proteolysis"/>
    <property type="evidence" value="ECO:0007669"/>
    <property type="project" value="UniProtKB-KW"/>
</dbReference>
<evidence type="ECO:0000313" key="4">
    <source>
        <dbReference type="EMBL" id="AJE17644.1"/>
    </source>
</evidence>
<dbReference type="PANTHER" id="PTHR11851:SF224">
    <property type="entry name" value="PROCESSING PROTEASE"/>
    <property type="match status" value="1"/>
</dbReference>
<sequence>MKIRVLIPAFAACLAFTAAHAVEFQRWKTADGVTITLVERHELPIVNMQITFKGAGQIAEHKPDLAAFTATMLPSGTEKYGEEALRDESNRIGVTVSAAAGPENTTISFASLSRRQNLSDGLKLANQIIAHPKFDPAVLNRTKEQALTSLKQSLSDPGFLAGRAVTLLNYGSHPYANSARSSEESINSITLEDLSQFHRSHYAKNNAYVAIVGDIDRRQAEKTAAAVLEGLPAQAAARNEIPEIPNNAGRRQDIPFDGKEQASVIMGLPLIVRQDPDRYALAVGNYILGGGGFDSRLMKKLRDEKGLVYGVSSSLSPMTRKGPFSIAFSTKKDSAEDALAAARAVLADFIAEGPTEAELKQAKDNIVGSFPMTFDTNAKTVAIAANVGANDLPLDYYDTYTAHIEAVTAEQVREVWRRRLNPQELNVVVVGKGGR</sequence>
<organism evidence="4 5">
    <name type="scientific">Neisseria elongata subsp. glycolytica ATCC 29315</name>
    <dbReference type="NCBI Taxonomy" id="546263"/>
    <lineage>
        <taxon>Bacteria</taxon>
        <taxon>Pseudomonadati</taxon>
        <taxon>Pseudomonadota</taxon>
        <taxon>Betaproteobacteria</taxon>
        <taxon>Neisseriales</taxon>
        <taxon>Neisseriaceae</taxon>
        <taxon>Neisseria</taxon>
    </lineage>
</organism>
<dbReference type="KEGG" id="nel:NELON_01275"/>
<feature type="chain" id="PRO_5002099609" evidence="1">
    <location>
        <begin position="22"/>
        <end position="435"/>
    </location>
</feature>
<feature type="domain" description="Peptidase M16 C-terminal" evidence="3">
    <location>
        <begin position="188"/>
        <end position="365"/>
    </location>
</feature>
<dbReference type="InterPro" id="IPR011249">
    <property type="entry name" value="Metalloenz_LuxS/M16"/>
</dbReference>
<dbReference type="PATRIC" id="fig|546263.7.peg.270"/>
<feature type="signal peptide" evidence="1">
    <location>
        <begin position="1"/>
        <end position="21"/>
    </location>
</feature>
<evidence type="ECO:0000259" key="2">
    <source>
        <dbReference type="Pfam" id="PF00675"/>
    </source>
</evidence>
<proteinExistence type="predicted"/>
<evidence type="ECO:0000256" key="1">
    <source>
        <dbReference type="SAM" id="SignalP"/>
    </source>
</evidence>
<dbReference type="InterPro" id="IPR007863">
    <property type="entry name" value="Peptidase_M16_C"/>
</dbReference>
<dbReference type="GO" id="GO:0046872">
    <property type="term" value="F:metal ion binding"/>
    <property type="evidence" value="ECO:0007669"/>
    <property type="project" value="InterPro"/>
</dbReference>
<dbReference type="GO" id="GO:0008233">
    <property type="term" value="F:peptidase activity"/>
    <property type="evidence" value="ECO:0007669"/>
    <property type="project" value="UniProtKB-KW"/>
</dbReference>
<dbReference type="HOGENOM" id="CLU_009902_6_0_4"/>
<name>A0A0B5CJV1_NEIEG</name>
<dbReference type="AlphaFoldDB" id="A0A0B5CJV1"/>
<keyword evidence="4" id="KW-0645">Protease</keyword>
<dbReference type="EMBL" id="CP007726">
    <property type="protein sequence ID" value="AJE17644.1"/>
    <property type="molecule type" value="Genomic_DNA"/>
</dbReference>
<dbReference type="RefSeq" id="WP_041961241.1">
    <property type="nucleotide sequence ID" value="NZ_CP007726.1"/>
</dbReference>
<protein>
    <submittedName>
        <fullName evidence="4">Zinc protease</fullName>
    </submittedName>
</protein>